<protein>
    <submittedName>
        <fullName evidence="1">Uncharacterized protein</fullName>
    </submittedName>
</protein>
<geneLocation type="plasmid" evidence="1 2">
    <name>pM138.1</name>
</geneLocation>
<evidence type="ECO:0000313" key="1">
    <source>
        <dbReference type="EMBL" id="QIR08035.1"/>
    </source>
</evidence>
<accession>A0ABX6K934</accession>
<dbReference type="RefSeq" id="WP_069589796.1">
    <property type="nucleotide sequence ID" value="NZ_CP050268.1"/>
</dbReference>
<reference evidence="1 2" key="1">
    <citation type="submission" date="2020-03" db="EMBL/GenBank/DDBJ databases">
        <title>Genome mining reveals the biosynthetic pathways of PHA and ectoines of the halophilic strain Salinivibrio costicola M318 isolated from fermented shrimp paste.</title>
        <authorList>
            <person name="Doan T.V."/>
            <person name="Tran L.T."/>
            <person name="Trieu T.A."/>
            <person name="Nguyen Q.V."/>
            <person name="Quach T.N."/>
            <person name="Phi T.Q."/>
            <person name="Kumar S."/>
        </authorList>
    </citation>
    <scope>NUCLEOTIDE SEQUENCE [LARGE SCALE GENOMIC DNA]</scope>
    <source>
        <strain evidence="1 2">M318</strain>
        <plasmid evidence="1 2">pM138.1</plasmid>
    </source>
</reference>
<gene>
    <name evidence="1" type="ORF">HBA18_16540</name>
</gene>
<dbReference type="EMBL" id="CP050268">
    <property type="protein sequence ID" value="QIR08035.1"/>
    <property type="molecule type" value="Genomic_DNA"/>
</dbReference>
<sequence length="167" mass="19260">MSNQLISLDLFYAIEHLMPGKRTVALFRKSVKHLPVTTLPLTHYDSAAGLQLALFRHCRNYVAFTQGHPISPDFDFSGSAEQILAAESVMKAFIRGAYWWVEYHMAHYRDDWSHEQTQRWLKDLRLLVQVVIGIGNCTNAEWILTHRGPIQALTYDTHLEPFLASYD</sequence>
<dbReference type="Proteomes" id="UP000501408">
    <property type="component" value="Plasmid pM138.1"/>
</dbReference>
<keyword evidence="2" id="KW-1185">Reference proteome</keyword>
<proteinExistence type="predicted"/>
<evidence type="ECO:0000313" key="2">
    <source>
        <dbReference type="Proteomes" id="UP000501408"/>
    </source>
</evidence>
<organism evidence="1 2">
    <name type="scientific">Salinivibrio costicola</name>
    <name type="common">Vibrio costicola</name>
    <dbReference type="NCBI Taxonomy" id="51367"/>
    <lineage>
        <taxon>Bacteria</taxon>
        <taxon>Pseudomonadati</taxon>
        <taxon>Pseudomonadota</taxon>
        <taxon>Gammaproteobacteria</taxon>
        <taxon>Vibrionales</taxon>
        <taxon>Vibrionaceae</taxon>
        <taxon>Salinivibrio</taxon>
    </lineage>
</organism>
<keyword evidence="1" id="KW-0614">Plasmid</keyword>
<name>A0ABX6K934_SALCS</name>